<reference evidence="2 3" key="1">
    <citation type="submission" date="2016-11" db="EMBL/GenBank/DDBJ databases">
        <authorList>
            <person name="Jaros S."/>
            <person name="Januszkiewicz K."/>
            <person name="Wedrychowicz H."/>
        </authorList>
    </citation>
    <scope>NUCLEOTIDE SEQUENCE [LARGE SCALE GENOMIC DNA]</scope>
    <source>
        <strain evidence="2 3">DSM 44523</strain>
    </source>
</reference>
<feature type="domain" description="Aminoglycoside phosphotransferase" evidence="1">
    <location>
        <begin position="98"/>
        <end position="161"/>
    </location>
</feature>
<dbReference type="Proteomes" id="UP000184501">
    <property type="component" value="Unassembled WGS sequence"/>
</dbReference>
<dbReference type="AlphaFoldDB" id="A0A1M5F7B2"/>
<dbReference type="SUPFAM" id="SSF56112">
    <property type="entry name" value="Protein kinase-like (PK-like)"/>
    <property type="match status" value="1"/>
</dbReference>
<gene>
    <name evidence="2" type="ORF">SAMN05444320_105307</name>
</gene>
<evidence type="ECO:0000313" key="3">
    <source>
        <dbReference type="Proteomes" id="UP000184501"/>
    </source>
</evidence>
<evidence type="ECO:0000259" key="1">
    <source>
        <dbReference type="Pfam" id="PF01636"/>
    </source>
</evidence>
<name>A0A1M5F7B2_STRHI</name>
<accession>A0A1M5F7B2</accession>
<dbReference type="InterPro" id="IPR002575">
    <property type="entry name" value="Aminoglycoside_PTrfase"/>
</dbReference>
<dbReference type="EMBL" id="FQVN01000005">
    <property type="protein sequence ID" value="SHF87463.1"/>
    <property type="molecule type" value="Genomic_DNA"/>
</dbReference>
<dbReference type="RefSeq" id="WP_073484414.1">
    <property type="nucleotide sequence ID" value="NZ_FQVN01000005.1"/>
</dbReference>
<dbReference type="Pfam" id="PF01636">
    <property type="entry name" value="APH"/>
    <property type="match status" value="1"/>
</dbReference>
<dbReference type="GO" id="GO:0016740">
    <property type="term" value="F:transferase activity"/>
    <property type="evidence" value="ECO:0007669"/>
    <property type="project" value="UniProtKB-KW"/>
</dbReference>
<proteinExistence type="predicted"/>
<keyword evidence="2" id="KW-0808">Transferase</keyword>
<sequence>MDSREIRIVGDRVIRPAHWWTPTVHALLRHLHEVGFDRVPLPLGLTDDHETLRWIPGDSGRAGWSRVVPEAGLRAFARLLRDYHEAVRGFVPPATASWALSYLQPDADPIVCHGDFGPWNVVWDDLTPVGLLDFDLAGPAARTYDVAYALEYVAPFRADAEAVCWLAHDAPPDRRRRIEVFAEEYGLTGTEGLVDAVIERQRLDAAHVAALAERGLEPQRGWVASGRLAELAGRVRWSEENGHLFR</sequence>
<dbReference type="OrthoDB" id="236897at2"/>
<evidence type="ECO:0000313" key="2">
    <source>
        <dbReference type="EMBL" id="SHF87463.1"/>
    </source>
</evidence>
<protein>
    <submittedName>
        <fullName evidence="2">Phosphotransferase enzyme family protein</fullName>
    </submittedName>
</protein>
<organism evidence="2 3">
    <name type="scientific">Streptoalloteichus hindustanus</name>
    <dbReference type="NCBI Taxonomy" id="2017"/>
    <lineage>
        <taxon>Bacteria</taxon>
        <taxon>Bacillati</taxon>
        <taxon>Actinomycetota</taxon>
        <taxon>Actinomycetes</taxon>
        <taxon>Pseudonocardiales</taxon>
        <taxon>Pseudonocardiaceae</taxon>
        <taxon>Streptoalloteichus</taxon>
    </lineage>
</organism>
<keyword evidence="3" id="KW-1185">Reference proteome</keyword>
<dbReference type="InterPro" id="IPR011009">
    <property type="entry name" value="Kinase-like_dom_sf"/>
</dbReference>
<dbReference type="STRING" id="2017.SAMN05444320_105307"/>
<dbReference type="Gene3D" id="3.90.1200.10">
    <property type="match status" value="1"/>
</dbReference>